<name>A0A0W0FSN2_MONRR</name>
<protein>
    <submittedName>
        <fullName evidence="2">Uncharacterized protein</fullName>
    </submittedName>
</protein>
<evidence type="ECO:0000313" key="3">
    <source>
        <dbReference type="Proteomes" id="UP000054988"/>
    </source>
</evidence>
<proteinExistence type="predicted"/>
<gene>
    <name evidence="2" type="ORF">WG66_8082</name>
</gene>
<sequence length="66" mass="7361">MLKRHPATILFCDRLVAFDAPSSRSIPDTGTLLSFMFRNGAMYFVAIMTTDLANTLTFLVGLRVSF</sequence>
<organism evidence="2 3">
    <name type="scientific">Moniliophthora roreri</name>
    <name type="common">Frosty pod rot fungus</name>
    <name type="synonym">Monilia roreri</name>
    <dbReference type="NCBI Taxonomy" id="221103"/>
    <lineage>
        <taxon>Eukaryota</taxon>
        <taxon>Fungi</taxon>
        <taxon>Dikarya</taxon>
        <taxon>Basidiomycota</taxon>
        <taxon>Agaricomycotina</taxon>
        <taxon>Agaricomycetes</taxon>
        <taxon>Agaricomycetidae</taxon>
        <taxon>Agaricales</taxon>
        <taxon>Marasmiineae</taxon>
        <taxon>Marasmiaceae</taxon>
        <taxon>Moniliophthora</taxon>
    </lineage>
</organism>
<keyword evidence="1" id="KW-0472">Membrane</keyword>
<evidence type="ECO:0000313" key="2">
    <source>
        <dbReference type="EMBL" id="KTB39351.1"/>
    </source>
</evidence>
<reference evidence="2 3" key="1">
    <citation type="submission" date="2015-12" db="EMBL/GenBank/DDBJ databases">
        <title>Draft genome sequence of Moniliophthora roreri, the causal agent of frosty pod rot of cacao.</title>
        <authorList>
            <person name="Aime M.C."/>
            <person name="Diaz-Valderrama J.R."/>
            <person name="Kijpornyongpan T."/>
            <person name="Phillips-Mora W."/>
        </authorList>
    </citation>
    <scope>NUCLEOTIDE SEQUENCE [LARGE SCALE GENOMIC DNA]</scope>
    <source>
        <strain evidence="2 3">MCA 2952</strain>
    </source>
</reference>
<dbReference type="AlphaFoldDB" id="A0A0W0FSN2"/>
<accession>A0A0W0FSN2</accession>
<dbReference type="EMBL" id="LATX01001686">
    <property type="protein sequence ID" value="KTB39351.1"/>
    <property type="molecule type" value="Genomic_DNA"/>
</dbReference>
<keyword evidence="1" id="KW-1133">Transmembrane helix</keyword>
<feature type="transmembrane region" description="Helical" evidence="1">
    <location>
        <begin position="41"/>
        <end position="62"/>
    </location>
</feature>
<comment type="caution">
    <text evidence="2">The sequence shown here is derived from an EMBL/GenBank/DDBJ whole genome shotgun (WGS) entry which is preliminary data.</text>
</comment>
<evidence type="ECO:0000256" key="1">
    <source>
        <dbReference type="SAM" id="Phobius"/>
    </source>
</evidence>
<keyword evidence="1" id="KW-0812">Transmembrane</keyword>
<dbReference type="Proteomes" id="UP000054988">
    <property type="component" value="Unassembled WGS sequence"/>
</dbReference>